<dbReference type="EMBL" id="JAYFSI010000005">
    <property type="protein sequence ID" value="MEA5362327.1"/>
    <property type="molecule type" value="Genomic_DNA"/>
</dbReference>
<sequence length="277" mass="28922">MTVPRPRLEVGPGAGSLRTRAALGLASCHARLTGGRVRVPVLKALDRLLPAGPLPRVRAHLAPGVDVELDPAGALARASVIAAGYEHGEVEAVADAVRPGGLFLDVGANIGWFTLMVATHRPAGEVWAFEPLPATADRLAANVRRAGRGNVRVVRAAAGHVGGEASFTSTMDDAFAHRASGDGPSVVCAVTTVDAEWDRAGQPRVDAVKVDVEGAEPDVLRGAEHVLHRDHPVLLVETPDAAAVAAVEAVLTPQGYRRRERAGLLPYNSLFRFAGTG</sequence>
<proteinExistence type="predicted"/>
<name>A0ABU5R7W2_9PSEU</name>
<dbReference type="PANTHER" id="PTHR34203:SF15">
    <property type="entry name" value="SLL1173 PROTEIN"/>
    <property type="match status" value="1"/>
</dbReference>
<feature type="domain" description="Methyltransferase FkbM" evidence="1">
    <location>
        <begin position="105"/>
        <end position="257"/>
    </location>
</feature>
<dbReference type="PANTHER" id="PTHR34203">
    <property type="entry name" value="METHYLTRANSFERASE, FKBM FAMILY PROTEIN"/>
    <property type="match status" value="1"/>
</dbReference>
<gene>
    <name evidence="2" type="ORF">VA596_22510</name>
</gene>
<keyword evidence="2" id="KW-0489">Methyltransferase</keyword>
<dbReference type="GO" id="GO:0032259">
    <property type="term" value="P:methylation"/>
    <property type="evidence" value="ECO:0007669"/>
    <property type="project" value="UniProtKB-KW"/>
</dbReference>
<keyword evidence="3" id="KW-1185">Reference proteome</keyword>
<accession>A0ABU5R7W2</accession>
<dbReference type="Gene3D" id="3.40.50.150">
    <property type="entry name" value="Vaccinia Virus protein VP39"/>
    <property type="match status" value="1"/>
</dbReference>
<organism evidence="2 3">
    <name type="scientific">Amycolatopsis heterodermiae</name>
    <dbReference type="NCBI Taxonomy" id="3110235"/>
    <lineage>
        <taxon>Bacteria</taxon>
        <taxon>Bacillati</taxon>
        <taxon>Actinomycetota</taxon>
        <taxon>Actinomycetes</taxon>
        <taxon>Pseudonocardiales</taxon>
        <taxon>Pseudonocardiaceae</taxon>
        <taxon>Amycolatopsis</taxon>
    </lineage>
</organism>
<evidence type="ECO:0000313" key="3">
    <source>
        <dbReference type="Proteomes" id="UP001304298"/>
    </source>
</evidence>
<dbReference type="InterPro" id="IPR006342">
    <property type="entry name" value="FkbM_mtfrase"/>
</dbReference>
<dbReference type="RefSeq" id="WP_323329811.1">
    <property type="nucleotide sequence ID" value="NZ_JAYFSI010000005.1"/>
</dbReference>
<dbReference type="Pfam" id="PF05050">
    <property type="entry name" value="Methyltransf_21"/>
    <property type="match status" value="1"/>
</dbReference>
<keyword evidence="2" id="KW-0808">Transferase</keyword>
<comment type="caution">
    <text evidence="2">The sequence shown here is derived from an EMBL/GenBank/DDBJ whole genome shotgun (WGS) entry which is preliminary data.</text>
</comment>
<protein>
    <submittedName>
        <fullName evidence="2">FkbM family methyltransferase</fullName>
    </submittedName>
</protein>
<dbReference type="Proteomes" id="UP001304298">
    <property type="component" value="Unassembled WGS sequence"/>
</dbReference>
<evidence type="ECO:0000313" key="2">
    <source>
        <dbReference type="EMBL" id="MEA5362327.1"/>
    </source>
</evidence>
<dbReference type="CDD" id="cd02440">
    <property type="entry name" value="AdoMet_MTases"/>
    <property type="match status" value="1"/>
</dbReference>
<dbReference type="InterPro" id="IPR052514">
    <property type="entry name" value="SAM-dependent_MTase"/>
</dbReference>
<evidence type="ECO:0000259" key="1">
    <source>
        <dbReference type="Pfam" id="PF05050"/>
    </source>
</evidence>
<dbReference type="SUPFAM" id="SSF53335">
    <property type="entry name" value="S-adenosyl-L-methionine-dependent methyltransferases"/>
    <property type="match status" value="1"/>
</dbReference>
<dbReference type="GO" id="GO:0008168">
    <property type="term" value="F:methyltransferase activity"/>
    <property type="evidence" value="ECO:0007669"/>
    <property type="project" value="UniProtKB-KW"/>
</dbReference>
<dbReference type="InterPro" id="IPR029063">
    <property type="entry name" value="SAM-dependent_MTases_sf"/>
</dbReference>
<reference evidence="2 3" key="1">
    <citation type="submission" date="2023-12" db="EMBL/GenBank/DDBJ databases">
        <title>Amycolatopsis sp. V23-08.</title>
        <authorList>
            <person name="Somphong A."/>
        </authorList>
    </citation>
    <scope>NUCLEOTIDE SEQUENCE [LARGE SCALE GENOMIC DNA]</scope>
    <source>
        <strain evidence="2 3">V23-08</strain>
    </source>
</reference>
<dbReference type="NCBIfam" id="TIGR01444">
    <property type="entry name" value="fkbM_fam"/>
    <property type="match status" value="1"/>
</dbReference>